<organism evidence="2">
    <name type="scientific">Bactrocera dorsalis</name>
    <name type="common">Oriental fruit fly</name>
    <name type="synonym">Dacus dorsalis</name>
    <dbReference type="NCBI Taxonomy" id="27457"/>
    <lineage>
        <taxon>Eukaryota</taxon>
        <taxon>Metazoa</taxon>
        <taxon>Ecdysozoa</taxon>
        <taxon>Arthropoda</taxon>
        <taxon>Hexapoda</taxon>
        <taxon>Insecta</taxon>
        <taxon>Pterygota</taxon>
        <taxon>Neoptera</taxon>
        <taxon>Endopterygota</taxon>
        <taxon>Diptera</taxon>
        <taxon>Brachycera</taxon>
        <taxon>Muscomorpha</taxon>
        <taxon>Tephritoidea</taxon>
        <taxon>Tephritidae</taxon>
        <taxon>Bactrocera</taxon>
        <taxon>Bactrocera</taxon>
    </lineage>
</organism>
<evidence type="ECO:0000313" key="2">
    <source>
        <dbReference type="EMBL" id="JAC38346.1"/>
    </source>
</evidence>
<feature type="compositionally biased region" description="Basic and acidic residues" evidence="1">
    <location>
        <begin position="14"/>
        <end position="28"/>
    </location>
</feature>
<feature type="compositionally biased region" description="Acidic residues" evidence="1">
    <location>
        <begin position="75"/>
        <end position="92"/>
    </location>
</feature>
<proteinExistence type="predicted"/>
<reference evidence="2" key="1">
    <citation type="journal article" date="2014" name="BMC Genomics">
        <title>Characterizing the developmental transcriptome of the oriental fruit fly, Bactrocera dorsalis (Diptera: Tephritidae) through comparative genomic analysis with Drosophila melanogaster utilizing modENCODE datasets.</title>
        <authorList>
            <person name="Geib S.M."/>
            <person name="Calla B."/>
            <person name="Hall B."/>
            <person name="Hou S."/>
            <person name="Manoukis N.C."/>
        </authorList>
    </citation>
    <scope>NUCLEOTIDE SEQUENCE</scope>
    <source>
        <strain evidence="2">Punador</strain>
    </source>
</reference>
<dbReference type="EMBL" id="GAKP01020604">
    <property type="protein sequence ID" value="JAC38348.1"/>
    <property type="molecule type" value="Transcribed_RNA"/>
</dbReference>
<feature type="region of interest" description="Disordered" evidence="1">
    <location>
        <begin position="1"/>
        <end position="95"/>
    </location>
</feature>
<name>A0A034V4Y7_BACDO</name>
<dbReference type="AlphaFoldDB" id="A0A034V4Y7"/>
<sequence length="707" mass="78048">MSTKLPIISVTTNDHSESECSEDSHSNDMDYNFNTGEVTDVEDFDSQTDMKILPTRKASNHTLNIPKQNEKDNDATDIEDYNDTDSEDDEDEKSNVYPELKLSLQEFLEHGLREQSMVDNEAKEKVENKAGDFLQAQNLNQTSDFLTDCEDYNTESELDNGCELSVCVDLDIAVGEQGRVFIADSERSVNENEHSDEYEDLSVISDISELASALSDVAGLGGARGMSEDEMLEMSGDEEECQIVISESASDEDDQAYGDNASNTSLPPIDVAFISTGSQQRRKSTTMSLNKNAFLTVANTGVEEVLTDVEKLDDSAAEDSFDSEEEQKSIPRAVILRAAGEDSGDITDVEDVFCDDVGTQSSNEPNAISDTMLPPVHREMVVLKEDKFGDTIENVMPLDREYQFGVYNSATDGMQTDDEDYSCADDLERNGSIAECLNAENLIEDEVTVLNETLKPQVSKRLELHALTEPVTDIEEIYVDGTNRRKKLKTRSLSKGKSKLLDVVRVKEDGGTDVEDMDLSDRDLPPNIKLNAAQKQHQDDSIDKATDIEDISADERSDISDNEAQCDTDIGSSTLKAYIASNSNIVLTIETDGQRKSHINHLQTLTMSADSTVDATNLPNTDIEDMQCTSDADDVDSDKAADDMPTCNCTEFNELLNESYTVVHEKNTNSFNAEAEKLHMKGNVETLDAHTDIEYVESDESAAKSGN</sequence>
<evidence type="ECO:0000256" key="1">
    <source>
        <dbReference type="SAM" id="MobiDB-lite"/>
    </source>
</evidence>
<dbReference type="OrthoDB" id="8037776at2759"/>
<dbReference type="EMBL" id="GAKP01020606">
    <property type="protein sequence ID" value="JAC38346.1"/>
    <property type="molecule type" value="Transcribed_RNA"/>
</dbReference>
<accession>A0A034V4Y7</accession>
<dbReference type="EMBL" id="GAKP01020602">
    <property type="protein sequence ID" value="JAC38350.1"/>
    <property type="molecule type" value="Transcribed_RNA"/>
</dbReference>
<protein>
    <submittedName>
        <fullName evidence="2">Uncharacterized protein</fullName>
    </submittedName>
</protein>